<feature type="domain" description="Transposase InsH N-terminal" evidence="1">
    <location>
        <begin position="17"/>
        <end position="71"/>
    </location>
</feature>
<dbReference type="AlphaFoldDB" id="A0A371JB50"/>
<sequence length="102" mass="12301">MDLSDLFTTYFRFRKNTATPRQMLKIMLYAYMNKIYSSRDIEKACHRDVNFMYLLEDSKAPNHATIAQFRTLHFASISKSQKFQIFFTKSEEYQVIFIVQYK</sequence>
<dbReference type="Proteomes" id="UP000216411">
    <property type="component" value="Unassembled WGS sequence"/>
</dbReference>
<comment type="caution">
    <text evidence="2">The sequence shown here is derived from an EMBL/GenBank/DDBJ whole genome shotgun (WGS) entry which is preliminary data.</text>
</comment>
<evidence type="ECO:0000313" key="3">
    <source>
        <dbReference type="Proteomes" id="UP000216411"/>
    </source>
</evidence>
<gene>
    <name evidence="2" type="ORF">CG710_017035</name>
</gene>
<evidence type="ECO:0000313" key="2">
    <source>
        <dbReference type="EMBL" id="RDY29991.1"/>
    </source>
</evidence>
<proteinExistence type="predicted"/>
<evidence type="ECO:0000259" key="1">
    <source>
        <dbReference type="Pfam" id="PF05598"/>
    </source>
</evidence>
<dbReference type="EMBL" id="NOKA02000053">
    <property type="protein sequence ID" value="RDY29991.1"/>
    <property type="molecule type" value="Genomic_DNA"/>
</dbReference>
<reference evidence="2 3" key="1">
    <citation type="journal article" date="2017" name="Genome Announc.">
        <title>Draft Genome Sequence of a Sporulating and Motile Strain of Lachnotalea glycerini Isolated from Water in Quebec City, Canada.</title>
        <authorList>
            <person name="Maheux A.F."/>
            <person name="Boudreau D.K."/>
            <person name="Berube E."/>
            <person name="Boissinot M."/>
            <person name="Raymond F."/>
            <person name="Brodeur S."/>
            <person name="Corbeil J."/>
            <person name="Isabel S."/>
            <person name="Omar R.F."/>
            <person name="Bergeron M.G."/>
        </authorList>
    </citation>
    <scope>NUCLEOTIDE SEQUENCE [LARGE SCALE GENOMIC DNA]</scope>
    <source>
        <strain evidence="2 3">CCRI-19302</strain>
    </source>
</reference>
<accession>A0A371JB50</accession>
<dbReference type="PANTHER" id="PTHR33408">
    <property type="entry name" value="TRANSPOSASE"/>
    <property type="match status" value="1"/>
</dbReference>
<protein>
    <submittedName>
        <fullName evidence="2">Transposase</fullName>
    </submittedName>
</protein>
<dbReference type="PANTHER" id="PTHR33408:SF2">
    <property type="entry name" value="TRANSPOSASE DDE DOMAIN-CONTAINING PROTEIN"/>
    <property type="match status" value="1"/>
</dbReference>
<keyword evidence="3" id="KW-1185">Reference proteome</keyword>
<name>A0A371JB50_9FIRM</name>
<dbReference type="InterPro" id="IPR008490">
    <property type="entry name" value="Transposase_InsH_N"/>
</dbReference>
<dbReference type="Pfam" id="PF05598">
    <property type="entry name" value="DUF772"/>
    <property type="match status" value="1"/>
</dbReference>
<dbReference type="RefSeq" id="WP_115804255.1">
    <property type="nucleotide sequence ID" value="NZ_NOKA02000053.1"/>
</dbReference>
<organism evidence="2 3">
    <name type="scientific">Lachnotalea glycerini</name>
    <dbReference type="NCBI Taxonomy" id="1763509"/>
    <lineage>
        <taxon>Bacteria</taxon>
        <taxon>Bacillati</taxon>
        <taxon>Bacillota</taxon>
        <taxon>Clostridia</taxon>
        <taxon>Lachnospirales</taxon>
        <taxon>Lachnospiraceae</taxon>
        <taxon>Lachnotalea</taxon>
    </lineage>
</organism>
<dbReference type="OrthoDB" id="9789070at2"/>